<evidence type="ECO:0000256" key="14">
    <source>
        <dbReference type="ARBA" id="ARBA00023211"/>
    </source>
</evidence>
<evidence type="ECO:0000256" key="7">
    <source>
        <dbReference type="ARBA" id="ARBA00022676"/>
    </source>
</evidence>
<dbReference type="STRING" id="259564.Mbur_1579"/>
<evidence type="ECO:0000313" key="21">
    <source>
        <dbReference type="EMBL" id="ABE52483.1"/>
    </source>
</evidence>
<dbReference type="Proteomes" id="UP000001979">
    <property type="component" value="Chromosome"/>
</dbReference>
<evidence type="ECO:0000256" key="5">
    <source>
        <dbReference type="ARBA" id="ARBA00010810"/>
    </source>
</evidence>
<dbReference type="EC" id="2.4.99.21" evidence="6"/>
<keyword evidence="9 17" id="KW-0812">Transmembrane</keyword>
<dbReference type="InterPro" id="IPR054479">
    <property type="entry name" value="AglB-like_core"/>
</dbReference>
<dbReference type="KEGG" id="mbu:Mbur_1579"/>
<evidence type="ECO:0000256" key="3">
    <source>
        <dbReference type="ARBA" id="ARBA00004651"/>
    </source>
</evidence>
<gene>
    <name evidence="21" type="ordered locus">Mbur_1579</name>
</gene>
<feature type="domain" description="AglB-like core" evidence="20">
    <location>
        <begin position="515"/>
        <end position="635"/>
    </location>
</feature>
<dbReference type="GeneID" id="3997815"/>
<keyword evidence="14" id="KW-0464">Manganese</keyword>
<dbReference type="OrthoDB" id="82393at2157"/>
<feature type="domain" description="Archaeal glycosylation protein B peripheral" evidence="19">
    <location>
        <begin position="733"/>
        <end position="822"/>
    </location>
</feature>
<dbReference type="InterPro" id="IPR048307">
    <property type="entry name" value="STT3_N"/>
</dbReference>
<dbReference type="InterPro" id="IPR003674">
    <property type="entry name" value="Oligo_trans_STT3"/>
</dbReference>
<dbReference type="Pfam" id="PF18079">
    <property type="entry name" value="AglB_L1"/>
    <property type="match status" value="1"/>
</dbReference>
<evidence type="ECO:0000256" key="11">
    <source>
        <dbReference type="ARBA" id="ARBA00022842"/>
    </source>
</evidence>
<organism evidence="21 22">
    <name type="scientific">Methanococcoides burtonii (strain DSM 6242 / NBRC 107633 / OCM 468 / ACE-M)</name>
    <dbReference type="NCBI Taxonomy" id="259564"/>
    <lineage>
        <taxon>Archaea</taxon>
        <taxon>Methanobacteriati</taxon>
        <taxon>Methanobacteriota</taxon>
        <taxon>Stenosarchaea group</taxon>
        <taxon>Methanomicrobia</taxon>
        <taxon>Methanosarcinales</taxon>
        <taxon>Methanosarcinaceae</taxon>
        <taxon>Methanococcoides</taxon>
    </lineage>
</organism>
<comment type="similarity">
    <text evidence="5">Belongs to the STT3 family.</text>
</comment>
<feature type="transmembrane region" description="Helical" evidence="17">
    <location>
        <begin position="110"/>
        <end position="132"/>
    </location>
</feature>
<dbReference type="GO" id="GO:0046872">
    <property type="term" value="F:metal ion binding"/>
    <property type="evidence" value="ECO:0007669"/>
    <property type="project" value="UniProtKB-KW"/>
</dbReference>
<comment type="cofactor">
    <cofactor evidence="1">
        <name>Mn(2+)</name>
        <dbReference type="ChEBI" id="CHEBI:29035"/>
    </cofactor>
</comment>
<evidence type="ECO:0000259" key="18">
    <source>
        <dbReference type="Pfam" id="PF02516"/>
    </source>
</evidence>
<accession>Q12VP3</accession>
<feature type="transmembrane region" description="Helical" evidence="17">
    <location>
        <begin position="317"/>
        <end position="338"/>
    </location>
</feature>
<evidence type="ECO:0000256" key="1">
    <source>
        <dbReference type="ARBA" id="ARBA00001936"/>
    </source>
</evidence>
<keyword evidence="12 17" id="KW-1133">Transmembrane helix</keyword>
<evidence type="ECO:0000256" key="10">
    <source>
        <dbReference type="ARBA" id="ARBA00022723"/>
    </source>
</evidence>
<dbReference type="HOGENOM" id="CLU_008803_0_0_2"/>
<feature type="transmembrane region" description="Helical" evidence="17">
    <location>
        <begin position="12"/>
        <end position="30"/>
    </location>
</feature>
<feature type="transmembrane region" description="Helical" evidence="17">
    <location>
        <begin position="481"/>
        <end position="498"/>
    </location>
</feature>
<name>Q12VP3_METBU</name>
<proteinExistence type="inferred from homology"/>
<dbReference type="PANTHER" id="PTHR13872">
    <property type="entry name" value="DOLICHYL-DIPHOSPHOOLIGOSACCHARIDE--PROTEIN GLYCOSYLTRANSFERASE SUBUNIT"/>
    <property type="match status" value="1"/>
</dbReference>
<sequence length="824" mass="92301">MAEEKKNWDVKGSLPYFVGVVISFLIAFDLRTIPKAGVFISSEFVRFGGNDPWYHLRNVESIVHNYPHMLWFDAYTNYPMGTGQVFAPLYDMFLATIIWLIGFGNPSQDLIYTVCAYFPVVLAALVVIPAYYIGKWLFDRRAGLLAAFFVSVSSGQFLSRSMIGFNDHHIAETLLSTVTAMFLIMAVKTARDHDISFEGLKNGKFSSLRSSLPYFILAGISLGAYTLAWKGALFFSLIIGVYVTVQHILDHMHGKKTDYMAIGGMIIFAVALIMVAMTPYLGGTKALHLKALLAGLFAFPIMTLVSIEMNRRGFNKYYYPGSLIVSFVAVVLISKIALPSAYDLIISVFSYFMRTGGGLSIAEAAPLLSRGGVFTLAPLWYNFALFGYVSFIALALFAYEATKKNSQEKTFLIVWTVMIIWAMLQQNRFAYYYSINAAILSAYLGIKLLDLAGWSKLQDDVRTRKKSVTTYTSFMENVKPIHILSLILIVGALAYPSYGMAVQQAQGVSGPNGYWIDATLWLRNNTPDPGLDYYENYDVPVSGESYQYPEESYGVMSWWDYGHWIEIIGHRIPNANPFQQGIGGRSFSIEEENRPGASTFFTAQSEEEATAVLEAVHPDPDKSGARYVVTDVEMATGKFYAMALWTLDTNDYFFLAQTNEGDRIAPNERYFNTMEARLHLFDGDSLEQYRMVYESPSAATDETWYKYVYNVRHGGSIPVEDTGYVKVFEYVKGATIRGNAPADEKITLSTTIQTPQMRSFSYSQTMISDGSFEFVVPYSMTGPIEGETNFVVRAVEPYTISYENTSVQITVSEKAVLEGDVINI</sequence>
<feature type="transmembrane region" description="Helical" evidence="17">
    <location>
        <begin position="169"/>
        <end position="187"/>
    </location>
</feature>
<feature type="transmembrane region" description="Helical" evidence="17">
    <location>
        <begin position="409"/>
        <end position="424"/>
    </location>
</feature>
<dbReference type="RefSeq" id="WP_011499627.1">
    <property type="nucleotide sequence ID" value="NC_007955.1"/>
</dbReference>
<evidence type="ECO:0000256" key="15">
    <source>
        <dbReference type="ARBA" id="ARBA00030679"/>
    </source>
</evidence>
<evidence type="ECO:0000256" key="6">
    <source>
        <dbReference type="ARBA" id="ARBA00012602"/>
    </source>
</evidence>
<feature type="transmembrane region" description="Helical" evidence="17">
    <location>
        <begin position="261"/>
        <end position="281"/>
    </location>
</feature>
<dbReference type="GO" id="GO:0005886">
    <property type="term" value="C:plasma membrane"/>
    <property type="evidence" value="ECO:0007669"/>
    <property type="project" value="UniProtKB-SubCell"/>
</dbReference>
<comment type="subcellular location">
    <subcellularLocation>
        <location evidence="3">Cell membrane</location>
        <topology evidence="3">Multi-pass membrane protein</topology>
    </subcellularLocation>
</comment>
<evidence type="ECO:0000313" key="22">
    <source>
        <dbReference type="Proteomes" id="UP000001979"/>
    </source>
</evidence>
<keyword evidence="8 21" id="KW-0808">Transferase</keyword>
<evidence type="ECO:0000256" key="2">
    <source>
        <dbReference type="ARBA" id="ARBA00001946"/>
    </source>
</evidence>
<evidence type="ECO:0000256" key="12">
    <source>
        <dbReference type="ARBA" id="ARBA00022989"/>
    </source>
</evidence>
<dbReference type="NCBIfam" id="TIGR04154">
    <property type="entry name" value="archaeo_STT3"/>
    <property type="match status" value="1"/>
</dbReference>
<dbReference type="Gene3D" id="3.40.50.12610">
    <property type="match status" value="1"/>
</dbReference>
<keyword evidence="13 17" id="KW-0472">Membrane</keyword>
<dbReference type="UniPathway" id="UPA00378"/>
<dbReference type="PANTHER" id="PTHR13872:SF1">
    <property type="entry name" value="DOLICHYL-DIPHOSPHOOLIGOSACCHARIDE--PROTEIN GLYCOSYLTRANSFERASE SUBUNIT STT3B"/>
    <property type="match status" value="1"/>
</dbReference>
<evidence type="ECO:0000256" key="9">
    <source>
        <dbReference type="ARBA" id="ARBA00022692"/>
    </source>
</evidence>
<dbReference type="Gene3D" id="2.60.40.3390">
    <property type="match status" value="1"/>
</dbReference>
<dbReference type="Pfam" id="PF22627">
    <property type="entry name" value="AglB_core-like"/>
    <property type="match status" value="1"/>
</dbReference>
<comment type="cofactor">
    <cofactor evidence="2">
        <name>Mg(2+)</name>
        <dbReference type="ChEBI" id="CHEBI:18420"/>
    </cofactor>
</comment>
<evidence type="ECO:0000256" key="8">
    <source>
        <dbReference type="ARBA" id="ARBA00022679"/>
    </source>
</evidence>
<dbReference type="EMBL" id="CP000300">
    <property type="protein sequence ID" value="ABE52483.1"/>
    <property type="molecule type" value="Genomic_DNA"/>
</dbReference>
<dbReference type="CAZy" id="GT66">
    <property type="family name" value="Glycosyltransferase Family 66"/>
</dbReference>
<feature type="transmembrane region" description="Helical" evidence="17">
    <location>
        <begin position="430"/>
        <end position="449"/>
    </location>
</feature>
<feature type="transmembrane region" description="Helical" evidence="17">
    <location>
        <begin position="287"/>
        <end position="305"/>
    </location>
</feature>
<dbReference type="InterPro" id="IPR026410">
    <property type="entry name" value="OlisacTrfase_arch"/>
</dbReference>
<dbReference type="Pfam" id="PF02516">
    <property type="entry name" value="STT3"/>
    <property type="match status" value="1"/>
</dbReference>
<evidence type="ECO:0000256" key="17">
    <source>
        <dbReference type="SAM" id="Phobius"/>
    </source>
</evidence>
<evidence type="ECO:0000256" key="16">
    <source>
        <dbReference type="ARBA" id="ARBA00034066"/>
    </source>
</evidence>
<keyword evidence="11" id="KW-0460">Magnesium</keyword>
<feature type="transmembrane region" description="Helical" evidence="17">
    <location>
        <begin position="85"/>
        <end position="104"/>
    </location>
</feature>
<reference evidence="22" key="1">
    <citation type="journal article" date="2009" name="ISME J.">
        <title>The genome sequence of the psychrophilic archaeon, Methanococcoides burtonii: the role of genome evolution in cold adaptation.</title>
        <authorList>
            <person name="Allen M.A."/>
            <person name="Lauro F.M."/>
            <person name="Williams T.J."/>
            <person name="Burg D."/>
            <person name="Siddiqui K.S."/>
            <person name="De Francisci D."/>
            <person name="Chong K.W."/>
            <person name="Pilak O."/>
            <person name="Chew H.H."/>
            <person name="De Maere M.Z."/>
            <person name="Ting L."/>
            <person name="Katrib M."/>
            <person name="Ng C."/>
            <person name="Sowers K.R."/>
            <person name="Galperin M.Y."/>
            <person name="Anderson I.J."/>
            <person name="Ivanova N."/>
            <person name="Dalin E."/>
            <person name="Martinez M."/>
            <person name="Lapidus A."/>
            <person name="Hauser L."/>
            <person name="Land M."/>
            <person name="Thomas T."/>
            <person name="Cavicchioli R."/>
        </authorList>
    </citation>
    <scope>NUCLEOTIDE SEQUENCE [LARGE SCALE GENOMIC DNA]</scope>
    <source>
        <strain evidence="22">DSM 6242 / NBRC 107633 / OCM 468 / ACE-M</strain>
    </source>
</reference>
<comment type="catalytic activity">
    <reaction evidence="16">
        <text>an archaeal dolichyl phosphooligosaccharide + [protein]-L-asparagine = an archaeal dolichyl phosphate + a glycoprotein with the oligosaccharide chain attached by N-beta-D-glycosyl linkage to a protein L-asparagine.</text>
        <dbReference type="EC" id="2.4.99.21"/>
    </reaction>
</comment>
<dbReference type="InterPro" id="IPR041154">
    <property type="entry name" value="AglB_P1"/>
</dbReference>
<dbReference type="AlphaFoldDB" id="Q12VP3"/>
<evidence type="ECO:0000256" key="4">
    <source>
        <dbReference type="ARBA" id="ARBA00004922"/>
    </source>
</evidence>
<evidence type="ECO:0000259" key="19">
    <source>
        <dbReference type="Pfam" id="PF18079"/>
    </source>
</evidence>
<keyword evidence="22" id="KW-1185">Reference proteome</keyword>
<keyword evidence="10" id="KW-0479">Metal-binding</keyword>
<protein>
    <recommendedName>
        <fullName evidence="6">dolichyl-phosphooligosaccharide-protein glycotransferase</fullName>
        <ecNumber evidence="6">2.4.99.21</ecNumber>
    </recommendedName>
    <alternativeName>
        <fullName evidence="15">Oligosaccharyl transferase</fullName>
    </alternativeName>
</protein>
<dbReference type="BRENDA" id="2.4.99.18">
    <property type="organism ID" value="9200"/>
</dbReference>
<feature type="domain" description="Oligosaccharyl transferase STT3 N-terminal" evidence="18">
    <location>
        <begin position="38"/>
        <end position="459"/>
    </location>
</feature>
<evidence type="ECO:0000256" key="13">
    <source>
        <dbReference type="ARBA" id="ARBA00023136"/>
    </source>
</evidence>
<comment type="pathway">
    <text evidence="4">Protein modification; protein glycosylation.</text>
</comment>
<feature type="transmembrane region" description="Helical" evidence="17">
    <location>
        <begin position="379"/>
        <end position="397"/>
    </location>
</feature>
<keyword evidence="7" id="KW-0328">Glycosyltransferase</keyword>
<dbReference type="GO" id="GO:0004576">
    <property type="term" value="F:oligosaccharyl transferase activity"/>
    <property type="evidence" value="ECO:0007669"/>
    <property type="project" value="InterPro"/>
</dbReference>
<feature type="transmembrane region" description="Helical" evidence="17">
    <location>
        <begin position="144"/>
        <end position="163"/>
    </location>
</feature>
<evidence type="ECO:0000259" key="20">
    <source>
        <dbReference type="Pfam" id="PF22627"/>
    </source>
</evidence>